<keyword evidence="1" id="KW-1133">Transmembrane helix</keyword>
<evidence type="ECO:0000256" key="1">
    <source>
        <dbReference type="SAM" id="Phobius"/>
    </source>
</evidence>
<accession>A0A345ZCT9</accession>
<dbReference type="KEGG" id="cdes:C0J27_05235"/>
<dbReference type="EMBL" id="CP025544">
    <property type="protein sequence ID" value="AXK61106.1"/>
    <property type="molecule type" value="Genomic_DNA"/>
</dbReference>
<organism evidence="2 3">
    <name type="scientific">Candidatus Chromulinivorax destructor</name>
    <dbReference type="NCBI Taxonomy" id="2066483"/>
    <lineage>
        <taxon>Bacteria</taxon>
        <taxon>Candidatus Babelota</taxon>
        <taxon>Candidatus Babeliae</taxon>
        <taxon>Candidatus Babeliales</taxon>
        <taxon>Candidatus Chromulinivoraceae</taxon>
        <taxon>Candidatus Chromulinivorax</taxon>
    </lineage>
</organism>
<evidence type="ECO:0000313" key="2">
    <source>
        <dbReference type="EMBL" id="AXK61106.1"/>
    </source>
</evidence>
<feature type="transmembrane region" description="Helical" evidence="1">
    <location>
        <begin position="177"/>
        <end position="197"/>
    </location>
</feature>
<keyword evidence="1" id="KW-0472">Membrane</keyword>
<sequence>MKLHQFIMILCCMTFSLNSRYDEHSLPVINEQHYAQVVGQFEQIIDAIASILHNQTIQTYKDLLHLPLQQNIAQQYLYLSSIVDCSLKDCKIIFSMQHHAVLEKKLGGITQNNTMNASKLGAMQRHNRAQVKEIISYLSPIPGSICLQMALQDLYHALHEVKKQIATIDKAPAVSAWYIYVMMLYLDLIMMQAIVYLELSMYNNVEQQACINQFCCMTERFTQTIRSNFMM</sequence>
<dbReference type="AlphaFoldDB" id="A0A345ZCT9"/>
<proteinExistence type="predicted"/>
<name>A0A345ZCT9_9BACT</name>
<reference evidence="2 3" key="1">
    <citation type="submission" date="2017-12" db="EMBL/GenBank/DDBJ databases">
        <title>Chromulinavorax destructans is a abundant pathogen of dominant heterotrophic picoflagllates.</title>
        <authorList>
            <person name="Deeg C.M."/>
            <person name="Zimmer M."/>
            <person name="Suttle C.A."/>
        </authorList>
    </citation>
    <scope>NUCLEOTIDE SEQUENCE [LARGE SCALE GENOMIC DNA]</scope>
    <source>
        <strain evidence="2 3">SeV1</strain>
    </source>
</reference>
<dbReference type="RefSeq" id="WP_115586121.1">
    <property type="nucleotide sequence ID" value="NZ_CP025544.1"/>
</dbReference>
<evidence type="ECO:0000313" key="3">
    <source>
        <dbReference type="Proteomes" id="UP000254834"/>
    </source>
</evidence>
<protein>
    <submittedName>
        <fullName evidence="2">Uncharacterized protein</fullName>
    </submittedName>
</protein>
<keyword evidence="3" id="KW-1185">Reference proteome</keyword>
<dbReference type="Proteomes" id="UP000254834">
    <property type="component" value="Chromosome"/>
</dbReference>
<gene>
    <name evidence="2" type="ORF">C0J27_05235</name>
</gene>
<keyword evidence="1" id="KW-0812">Transmembrane</keyword>